<dbReference type="SUPFAM" id="SSF53254">
    <property type="entry name" value="Phosphoglycerate mutase-like"/>
    <property type="match status" value="1"/>
</dbReference>
<sequence length="297" mass="32968">MHFTAPLSLVAPSFKFLLSATRTGFSKKEAFRFRGGSSIMAGQCEPSHFLQHVIVMRHGDRMDNVEPLWVSTADRPWDPPLADAGKVRAWCTGKQIRKLNFPISRVFVSPFLRCIQTASEAVTALAAVDVDNNAETSQNAVIDPSKLKVSIEYGLCEVLNTEAIRGEIAPKNGCWNLELSQLEAMLPAGTVDHTVERVYKELPKWQEETQEARSRYEKVFTALANKFPRENLLVVTHGEGVGVAISSLLKNAIVYDVEYCAYAHSCRQITFGPGEKFVAGNFELLTGNAMNGICWQE</sequence>
<dbReference type="FunFam" id="3.40.50.1240:FF:000039">
    <property type="entry name" value="Phosphoglycerate mutase family protein"/>
    <property type="match status" value="1"/>
</dbReference>
<dbReference type="Proteomes" id="UP000825729">
    <property type="component" value="Unassembled WGS sequence"/>
</dbReference>
<dbReference type="AlphaFoldDB" id="A0AAV7EWJ7"/>
<dbReference type="PANTHER" id="PTHR16469:SF27">
    <property type="entry name" value="UBIQUITIN-ASSOCIATED AND SH3 DOMAIN-CONTAINING BA-RELATED"/>
    <property type="match status" value="1"/>
</dbReference>
<dbReference type="CDD" id="cd07067">
    <property type="entry name" value="HP_PGM_like"/>
    <property type="match status" value="1"/>
</dbReference>
<gene>
    <name evidence="1" type="ORF">H6P81_005165</name>
</gene>
<dbReference type="SMART" id="SM00855">
    <property type="entry name" value="PGAM"/>
    <property type="match status" value="1"/>
</dbReference>
<accession>A0AAV7EWJ7</accession>
<dbReference type="InterPro" id="IPR051710">
    <property type="entry name" value="Phosphatase_SH3-domain"/>
</dbReference>
<dbReference type="PANTHER" id="PTHR16469">
    <property type="entry name" value="UBIQUITIN-ASSOCIATED AND SH3 DOMAIN-CONTAINING BA-RELATED"/>
    <property type="match status" value="1"/>
</dbReference>
<dbReference type="InterPro" id="IPR029033">
    <property type="entry name" value="His_PPase_superfam"/>
</dbReference>
<keyword evidence="2" id="KW-1185">Reference proteome</keyword>
<dbReference type="EMBL" id="JAINDJ010000003">
    <property type="protein sequence ID" value="KAG9452261.1"/>
    <property type="molecule type" value="Genomic_DNA"/>
</dbReference>
<reference evidence="1 2" key="1">
    <citation type="submission" date="2021-07" db="EMBL/GenBank/DDBJ databases">
        <title>The Aristolochia fimbriata genome: insights into angiosperm evolution, floral development and chemical biosynthesis.</title>
        <authorList>
            <person name="Jiao Y."/>
        </authorList>
    </citation>
    <scope>NUCLEOTIDE SEQUENCE [LARGE SCALE GENOMIC DNA]</scope>
    <source>
        <strain evidence="1">IBCAS-2021</strain>
        <tissue evidence="1">Leaf</tissue>
    </source>
</reference>
<evidence type="ECO:0008006" key="3">
    <source>
        <dbReference type="Google" id="ProtNLM"/>
    </source>
</evidence>
<name>A0AAV7EWJ7_ARIFI</name>
<dbReference type="Pfam" id="PF00300">
    <property type="entry name" value="His_Phos_1"/>
    <property type="match status" value="2"/>
</dbReference>
<proteinExistence type="predicted"/>
<evidence type="ECO:0000313" key="1">
    <source>
        <dbReference type="EMBL" id="KAG9452261.1"/>
    </source>
</evidence>
<dbReference type="InterPro" id="IPR012398">
    <property type="entry name" value="PRIB5"/>
</dbReference>
<dbReference type="Gene3D" id="3.40.50.1240">
    <property type="entry name" value="Phosphoglycerate mutase-like"/>
    <property type="match status" value="1"/>
</dbReference>
<evidence type="ECO:0000313" key="2">
    <source>
        <dbReference type="Proteomes" id="UP000825729"/>
    </source>
</evidence>
<protein>
    <recommendedName>
        <fullName evidence="3">Phosphoglycerate mutase</fullName>
    </recommendedName>
</protein>
<organism evidence="1 2">
    <name type="scientific">Aristolochia fimbriata</name>
    <name type="common">White veined hardy Dutchman's pipe vine</name>
    <dbReference type="NCBI Taxonomy" id="158543"/>
    <lineage>
        <taxon>Eukaryota</taxon>
        <taxon>Viridiplantae</taxon>
        <taxon>Streptophyta</taxon>
        <taxon>Embryophyta</taxon>
        <taxon>Tracheophyta</taxon>
        <taxon>Spermatophyta</taxon>
        <taxon>Magnoliopsida</taxon>
        <taxon>Magnoliidae</taxon>
        <taxon>Piperales</taxon>
        <taxon>Aristolochiaceae</taxon>
        <taxon>Aristolochia</taxon>
    </lineage>
</organism>
<dbReference type="InterPro" id="IPR013078">
    <property type="entry name" value="His_Pase_superF_clade-1"/>
</dbReference>
<dbReference type="PIRSF" id="PIRSF015897">
    <property type="entry name" value="PRIB5"/>
    <property type="match status" value="1"/>
</dbReference>
<comment type="caution">
    <text evidence="1">The sequence shown here is derived from an EMBL/GenBank/DDBJ whole genome shotgun (WGS) entry which is preliminary data.</text>
</comment>